<feature type="transmembrane region" description="Helical" evidence="1">
    <location>
        <begin position="38"/>
        <end position="53"/>
    </location>
</feature>
<reference evidence="2 3" key="1">
    <citation type="submission" date="2016-10" db="EMBL/GenBank/DDBJ databases">
        <authorList>
            <person name="Cai Z."/>
        </authorList>
    </citation>
    <scope>NUCLEOTIDE SEQUENCE [LARGE SCALE GENOMIC DNA]</scope>
</reference>
<gene>
    <name evidence="2" type="ORF">BQ4739_LOCUS15437</name>
</gene>
<keyword evidence="3" id="KW-1185">Reference proteome</keyword>
<evidence type="ECO:0000313" key="2">
    <source>
        <dbReference type="EMBL" id="SZX75132.1"/>
    </source>
</evidence>
<dbReference type="Proteomes" id="UP000256970">
    <property type="component" value="Unassembled WGS sequence"/>
</dbReference>
<name>A0A383WD71_TETOB</name>
<feature type="transmembrane region" description="Helical" evidence="1">
    <location>
        <begin position="73"/>
        <end position="90"/>
    </location>
</feature>
<dbReference type="PANTHER" id="PTHR35462:SF2">
    <property type="entry name" value="TRANSMEMBRANE PROTEIN"/>
    <property type="match status" value="1"/>
</dbReference>
<accession>A0A383WD71</accession>
<keyword evidence="1" id="KW-1133">Transmembrane helix</keyword>
<keyword evidence="1" id="KW-0472">Membrane</keyword>
<dbReference type="PANTHER" id="PTHR35462">
    <property type="match status" value="1"/>
</dbReference>
<evidence type="ECO:0000313" key="3">
    <source>
        <dbReference type="Proteomes" id="UP000256970"/>
    </source>
</evidence>
<sequence length="152" mass="15461">MLAADPWLALDKLEHFLFCASIVLASYAALYRLGCNRSVSLSVAVLLSLVAAGGKELGDYLQWWPGNLSFRDFIADLAGTAVATAAILALHRPAASSATLAGLASSLRPATAPTAGAASAAAAAPPKRGTYKALPTADIEMGLGSSSTASDR</sequence>
<protein>
    <recommendedName>
        <fullName evidence="4">VanZ-like domain-containing protein</fullName>
    </recommendedName>
</protein>
<proteinExistence type="predicted"/>
<feature type="transmembrane region" description="Helical" evidence="1">
    <location>
        <begin position="15"/>
        <end position="31"/>
    </location>
</feature>
<dbReference type="EMBL" id="FNXT01001225">
    <property type="protein sequence ID" value="SZX75132.1"/>
    <property type="molecule type" value="Genomic_DNA"/>
</dbReference>
<evidence type="ECO:0000256" key="1">
    <source>
        <dbReference type="SAM" id="Phobius"/>
    </source>
</evidence>
<keyword evidence="1" id="KW-0812">Transmembrane</keyword>
<organism evidence="2 3">
    <name type="scientific">Tetradesmus obliquus</name>
    <name type="common">Green alga</name>
    <name type="synonym">Acutodesmus obliquus</name>
    <dbReference type="NCBI Taxonomy" id="3088"/>
    <lineage>
        <taxon>Eukaryota</taxon>
        <taxon>Viridiplantae</taxon>
        <taxon>Chlorophyta</taxon>
        <taxon>core chlorophytes</taxon>
        <taxon>Chlorophyceae</taxon>
        <taxon>CS clade</taxon>
        <taxon>Sphaeropleales</taxon>
        <taxon>Scenedesmaceae</taxon>
        <taxon>Tetradesmus</taxon>
    </lineage>
</organism>
<dbReference type="AlphaFoldDB" id="A0A383WD71"/>
<evidence type="ECO:0008006" key="4">
    <source>
        <dbReference type="Google" id="ProtNLM"/>
    </source>
</evidence>